<keyword evidence="1 2" id="KW-0143">Chaperone</keyword>
<dbReference type="SUPFAM" id="SSF51064">
    <property type="entry name" value="Head domain of nucleotide exchange factor GrpE"/>
    <property type="match status" value="1"/>
</dbReference>
<reference evidence="3" key="1">
    <citation type="submission" date="2020-11" db="EMBL/GenBank/DDBJ databases">
        <title>Sequencing the genomes of 1000 actinobacteria strains.</title>
        <authorList>
            <person name="Klenk H.-P."/>
        </authorList>
    </citation>
    <scope>NUCLEOTIDE SEQUENCE</scope>
    <source>
        <strain evidence="3">DSM 45356</strain>
    </source>
</reference>
<protein>
    <recommendedName>
        <fullName evidence="2">Protein GrpE</fullName>
    </recommendedName>
</protein>
<dbReference type="AlphaFoldDB" id="A0A8J7KIG3"/>
<dbReference type="Pfam" id="PF01025">
    <property type="entry name" value="GrpE"/>
    <property type="match status" value="1"/>
</dbReference>
<proteinExistence type="predicted"/>
<dbReference type="Gene3D" id="2.30.22.10">
    <property type="entry name" value="Head domain of nucleotide exchange factor GrpE"/>
    <property type="match status" value="1"/>
</dbReference>
<dbReference type="InterPro" id="IPR009012">
    <property type="entry name" value="GrpE_head"/>
</dbReference>
<keyword evidence="4" id="KW-1185">Reference proteome</keyword>
<dbReference type="Proteomes" id="UP000622552">
    <property type="component" value="Unassembled WGS sequence"/>
</dbReference>
<dbReference type="EMBL" id="JADOUF010000001">
    <property type="protein sequence ID" value="MBG6133926.1"/>
    <property type="molecule type" value="Genomic_DNA"/>
</dbReference>
<dbReference type="RefSeq" id="WP_197001225.1">
    <property type="nucleotide sequence ID" value="NZ_BONS01000032.1"/>
</dbReference>
<keyword evidence="2" id="KW-0346">Stress response</keyword>
<evidence type="ECO:0000256" key="1">
    <source>
        <dbReference type="ARBA" id="ARBA00023186"/>
    </source>
</evidence>
<comment type="function">
    <text evidence="2">Participates actively in the response to hyperosmotic and heat shock by preventing the aggregation of stress-denatured proteins, in association with DnaK and GrpE. It is the nucleotide exchange factor for DnaK and may function as a thermosensor. Unfolded proteins bind initially to DnaJ; upon interaction with the DnaJ-bound protein, DnaK hydrolyzes its bound ATP, resulting in the formation of a stable complex. GrpE releases ADP from DnaK; ATP binding to DnaK triggers the release of the substrate protein, thus completing the reaction cycle. Several rounds of ATP-dependent interactions between DnaJ, DnaK and GrpE are required for fully efficient folding.</text>
</comment>
<accession>A0A8J7KIG3</accession>
<dbReference type="GO" id="GO:0051082">
    <property type="term" value="F:unfolded protein binding"/>
    <property type="evidence" value="ECO:0007669"/>
    <property type="project" value="TreeGrafter"/>
</dbReference>
<dbReference type="PROSITE" id="PS01071">
    <property type="entry name" value="GRPE"/>
    <property type="match status" value="1"/>
</dbReference>
<organism evidence="3 4">
    <name type="scientific">Longispora fulva</name>
    <dbReference type="NCBI Taxonomy" id="619741"/>
    <lineage>
        <taxon>Bacteria</taxon>
        <taxon>Bacillati</taxon>
        <taxon>Actinomycetota</taxon>
        <taxon>Actinomycetes</taxon>
        <taxon>Micromonosporales</taxon>
        <taxon>Micromonosporaceae</taxon>
        <taxon>Longispora</taxon>
    </lineage>
</organism>
<evidence type="ECO:0000313" key="4">
    <source>
        <dbReference type="Proteomes" id="UP000622552"/>
    </source>
</evidence>
<name>A0A8J7KIG3_9ACTN</name>
<dbReference type="InterPro" id="IPR000740">
    <property type="entry name" value="GrpE"/>
</dbReference>
<dbReference type="GO" id="GO:0051087">
    <property type="term" value="F:protein-folding chaperone binding"/>
    <property type="evidence" value="ECO:0007669"/>
    <property type="project" value="InterPro"/>
</dbReference>
<sequence>MTEPLIVLAEEVAGLRDLFQRRLLEDRGRQQLYDRLYQELEFGRKNLVLQFLAPVYRELLLILDRVGAVDAAPEPAVASMVDELTEVLARRGVRPIEALGLAFDPRWHEAVEQVPVEDPKHHDLVLAERRRGYLVDDALLRPAQVLVGRYAHDG</sequence>
<dbReference type="GO" id="GO:0000774">
    <property type="term" value="F:adenyl-nucleotide exchange factor activity"/>
    <property type="evidence" value="ECO:0007669"/>
    <property type="project" value="InterPro"/>
</dbReference>
<dbReference type="PANTHER" id="PTHR21237">
    <property type="entry name" value="GRPE PROTEIN"/>
    <property type="match status" value="1"/>
</dbReference>
<dbReference type="GO" id="GO:0006457">
    <property type="term" value="P:protein folding"/>
    <property type="evidence" value="ECO:0007669"/>
    <property type="project" value="InterPro"/>
</dbReference>
<gene>
    <name evidence="3" type="ORF">IW245_000120</name>
</gene>
<dbReference type="PANTHER" id="PTHR21237:SF23">
    <property type="entry name" value="GRPE PROTEIN HOMOLOG, MITOCHONDRIAL"/>
    <property type="match status" value="1"/>
</dbReference>
<evidence type="ECO:0000256" key="2">
    <source>
        <dbReference type="RuleBase" id="RU000639"/>
    </source>
</evidence>
<comment type="caution">
    <text evidence="3">The sequence shown here is derived from an EMBL/GenBank/DDBJ whole genome shotgun (WGS) entry which is preliminary data.</text>
</comment>
<dbReference type="GO" id="GO:0042803">
    <property type="term" value="F:protein homodimerization activity"/>
    <property type="evidence" value="ECO:0007669"/>
    <property type="project" value="InterPro"/>
</dbReference>
<evidence type="ECO:0000313" key="3">
    <source>
        <dbReference type="EMBL" id="MBG6133926.1"/>
    </source>
</evidence>